<gene>
    <name evidence="1" type="ORF">A8V01_23020</name>
</gene>
<reference evidence="1 2" key="1">
    <citation type="submission" date="2016-05" db="EMBL/GenBank/DDBJ databases">
        <title>Complete genome sequence of Novosphingobium guangzhouense SA925(T).</title>
        <authorList>
            <person name="Sha S."/>
        </authorList>
    </citation>
    <scope>NUCLEOTIDE SEQUENCE [LARGE SCALE GENOMIC DNA]</scope>
    <source>
        <strain evidence="1 2">SA925</strain>
    </source>
</reference>
<dbReference type="EMBL" id="LYMM01000046">
    <property type="protein sequence ID" value="PNU03659.1"/>
    <property type="molecule type" value="Genomic_DNA"/>
</dbReference>
<evidence type="ECO:0000313" key="1">
    <source>
        <dbReference type="EMBL" id="PNU03659.1"/>
    </source>
</evidence>
<accession>A0A2K2FXY0</accession>
<dbReference type="Proteomes" id="UP000236327">
    <property type="component" value="Unassembled WGS sequence"/>
</dbReference>
<proteinExistence type="predicted"/>
<dbReference type="AlphaFoldDB" id="A0A2K2FXY0"/>
<name>A0A2K2FXY0_9SPHN</name>
<protein>
    <submittedName>
        <fullName evidence="1">Uncharacterized protein</fullName>
    </submittedName>
</protein>
<evidence type="ECO:0000313" key="2">
    <source>
        <dbReference type="Proteomes" id="UP000236327"/>
    </source>
</evidence>
<keyword evidence="2" id="KW-1185">Reference proteome</keyword>
<organism evidence="1 2">
    <name type="scientific">Novosphingobium guangzhouense</name>
    <dbReference type="NCBI Taxonomy" id="1850347"/>
    <lineage>
        <taxon>Bacteria</taxon>
        <taxon>Pseudomonadati</taxon>
        <taxon>Pseudomonadota</taxon>
        <taxon>Alphaproteobacteria</taxon>
        <taxon>Sphingomonadales</taxon>
        <taxon>Sphingomonadaceae</taxon>
        <taxon>Novosphingobium</taxon>
    </lineage>
</organism>
<sequence length="60" mass="6374">MRKAPRSRRFVHGGAIVQGGTVRLLVACLGNPRIIGRGSAVSITKLVSPGQAFETWAATR</sequence>
<comment type="caution">
    <text evidence="1">The sequence shown here is derived from an EMBL/GenBank/DDBJ whole genome shotgun (WGS) entry which is preliminary data.</text>
</comment>